<dbReference type="EC" id="2.1.1.297" evidence="5"/>
<dbReference type="PANTHER" id="PTHR18895">
    <property type="entry name" value="HEMK METHYLTRANSFERASE"/>
    <property type="match status" value="1"/>
</dbReference>
<dbReference type="RefSeq" id="WP_209701478.1">
    <property type="nucleotide sequence ID" value="NZ_JAGGLM010000004.1"/>
</dbReference>
<dbReference type="InterPro" id="IPR004556">
    <property type="entry name" value="HemK-like"/>
</dbReference>
<keyword evidence="3 5" id="KW-0949">S-adenosyl-L-methionine</keyword>
<dbReference type="InterPro" id="IPR050320">
    <property type="entry name" value="N5-glutamine_MTase"/>
</dbReference>
<evidence type="ECO:0000259" key="6">
    <source>
        <dbReference type="Pfam" id="PF05175"/>
    </source>
</evidence>
<accession>A0ABS4KQR7</accession>
<dbReference type="PANTHER" id="PTHR18895:SF74">
    <property type="entry name" value="MTRF1L RELEASE FACTOR GLUTAMINE METHYLTRANSFERASE"/>
    <property type="match status" value="1"/>
</dbReference>
<feature type="binding site" evidence="5">
    <location>
        <position position="148"/>
    </location>
    <ligand>
        <name>S-adenosyl-L-methionine</name>
        <dbReference type="ChEBI" id="CHEBI:59789"/>
    </ligand>
</feature>
<evidence type="ECO:0000313" key="8">
    <source>
        <dbReference type="EMBL" id="MBP2032374.1"/>
    </source>
</evidence>
<dbReference type="Pfam" id="PF17827">
    <property type="entry name" value="PrmC_N"/>
    <property type="match status" value="1"/>
</dbReference>
<dbReference type="Gene3D" id="1.10.8.10">
    <property type="entry name" value="DNA helicase RuvA subunit, C-terminal domain"/>
    <property type="match status" value="1"/>
</dbReference>
<feature type="domain" description="Release factor glutamine methyltransferase N-terminal" evidence="7">
    <location>
        <begin position="10"/>
        <end position="80"/>
    </location>
</feature>
<evidence type="ECO:0000256" key="5">
    <source>
        <dbReference type="HAMAP-Rule" id="MF_02126"/>
    </source>
</evidence>
<organism evidence="8 9">
    <name type="scientific">Clostridium algifaecis</name>
    <dbReference type="NCBI Taxonomy" id="1472040"/>
    <lineage>
        <taxon>Bacteria</taxon>
        <taxon>Bacillati</taxon>
        <taxon>Bacillota</taxon>
        <taxon>Clostridia</taxon>
        <taxon>Eubacteriales</taxon>
        <taxon>Clostridiaceae</taxon>
        <taxon>Clostridium</taxon>
    </lineage>
</organism>
<keyword evidence="2 5" id="KW-0808">Transferase</keyword>
<gene>
    <name evidence="5" type="primary">prmC</name>
    <name evidence="8" type="ORF">J2Z42_001039</name>
</gene>
<evidence type="ECO:0000256" key="2">
    <source>
        <dbReference type="ARBA" id="ARBA00022679"/>
    </source>
</evidence>
<comment type="caution">
    <text evidence="5">Lacks conserved residue(s) required for the propagation of feature annotation.</text>
</comment>
<dbReference type="GO" id="GO:0032259">
    <property type="term" value="P:methylation"/>
    <property type="evidence" value="ECO:0007669"/>
    <property type="project" value="UniProtKB-KW"/>
</dbReference>
<dbReference type="Proteomes" id="UP001519307">
    <property type="component" value="Unassembled WGS sequence"/>
</dbReference>
<dbReference type="SUPFAM" id="SSF53335">
    <property type="entry name" value="S-adenosyl-L-methionine-dependent methyltransferases"/>
    <property type="match status" value="1"/>
</dbReference>
<keyword evidence="9" id="KW-1185">Reference proteome</keyword>
<dbReference type="GO" id="GO:0102559">
    <property type="term" value="F:peptide chain release factor N(5)-glutamine methyltransferase activity"/>
    <property type="evidence" value="ECO:0007669"/>
    <property type="project" value="UniProtKB-EC"/>
</dbReference>
<evidence type="ECO:0000259" key="7">
    <source>
        <dbReference type="Pfam" id="PF17827"/>
    </source>
</evidence>
<dbReference type="InterPro" id="IPR040758">
    <property type="entry name" value="PrmC_N"/>
</dbReference>
<dbReference type="HAMAP" id="MF_02126">
    <property type="entry name" value="RF_methyltr_PrmC"/>
    <property type="match status" value="1"/>
</dbReference>
<dbReference type="InterPro" id="IPR029063">
    <property type="entry name" value="SAM-dependent_MTases_sf"/>
</dbReference>
<dbReference type="InterPro" id="IPR002052">
    <property type="entry name" value="DNA_methylase_N6_adenine_CS"/>
</dbReference>
<protein>
    <recommendedName>
        <fullName evidence="5">Release factor glutamine methyltransferase</fullName>
        <shortName evidence="5">RF MTase</shortName>
        <ecNumber evidence="5">2.1.1.297</ecNumber>
    </recommendedName>
    <alternativeName>
        <fullName evidence="5">N5-glutamine methyltransferase PrmC</fullName>
    </alternativeName>
    <alternativeName>
        <fullName evidence="5">Protein-(glutamine-N5) MTase PrmC</fullName>
    </alternativeName>
    <alternativeName>
        <fullName evidence="5">Protein-glutamine N-methyltransferase PrmC</fullName>
    </alternativeName>
</protein>
<proteinExistence type="inferred from homology"/>
<evidence type="ECO:0000256" key="3">
    <source>
        <dbReference type="ARBA" id="ARBA00022691"/>
    </source>
</evidence>
<evidence type="ECO:0000313" key="9">
    <source>
        <dbReference type="Proteomes" id="UP001519307"/>
    </source>
</evidence>
<dbReference type="CDD" id="cd02440">
    <property type="entry name" value="AdoMet_MTases"/>
    <property type="match status" value="1"/>
</dbReference>
<evidence type="ECO:0000256" key="1">
    <source>
        <dbReference type="ARBA" id="ARBA00022603"/>
    </source>
</evidence>
<keyword evidence="1 5" id="KW-0489">Methyltransferase</keyword>
<comment type="catalytic activity">
    <reaction evidence="4 5">
        <text>L-glutaminyl-[peptide chain release factor] + S-adenosyl-L-methionine = N(5)-methyl-L-glutaminyl-[peptide chain release factor] + S-adenosyl-L-homocysteine + H(+)</text>
        <dbReference type="Rhea" id="RHEA:42896"/>
        <dbReference type="Rhea" id="RHEA-COMP:10271"/>
        <dbReference type="Rhea" id="RHEA-COMP:10272"/>
        <dbReference type="ChEBI" id="CHEBI:15378"/>
        <dbReference type="ChEBI" id="CHEBI:30011"/>
        <dbReference type="ChEBI" id="CHEBI:57856"/>
        <dbReference type="ChEBI" id="CHEBI:59789"/>
        <dbReference type="ChEBI" id="CHEBI:61891"/>
        <dbReference type="EC" id="2.1.1.297"/>
    </reaction>
</comment>
<sequence>MEKLKTKIGELLTYGYEKLKLQNIDSYRLDAELLLGKVLNKDRLFLLINREIEVDEADIEEYRNFITLREKRMPVKYILGECEFMGLNFNIKKGVLIPRPDTEILVEEALKKIKENEFKKICDVCSGSGVIGISIAKLIDEVSVNCCDKFPIACEITKENISKFSLDDRVKVVRSDLLQSFVLEDEKFDLIVSNPPYIKEKVIDTLMDDVKKYEPYEALCGGKDGLKFYRKIVDQSLGLLNKGGIIMFEIGDDEKEDIEFILEQNGFSDIESKKDLAGRDRVVSGKF</sequence>
<comment type="caution">
    <text evidence="8">The sequence shown here is derived from an EMBL/GenBank/DDBJ whole genome shotgun (WGS) entry which is preliminary data.</text>
</comment>
<evidence type="ECO:0000256" key="4">
    <source>
        <dbReference type="ARBA" id="ARBA00048391"/>
    </source>
</evidence>
<comment type="function">
    <text evidence="5">Methylates the class 1 translation termination release factors RF1/PrfA and RF2/PrfB on the glutamine residue of the universally conserved GGQ motif.</text>
</comment>
<comment type="similarity">
    <text evidence="5">Belongs to the protein N5-glutamine methyltransferase family. PrmC subfamily.</text>
</comment>
<dbReference type="NCBIfam" id="TIGR03534">
    <property type="entry name" value="RF_mod_PrmC"/>
    <property type="match status" value="1"/>
</dbReference>
<feature type="binding site" evidence="5">
    <location>
        <position position="194"/>
    </location>
    <ligand>
        <name>S-adenosyl-L-methionine</name>
        <dbReference type="ChEBI" id="CHEBI:59789"/>
    </ligand>
</feature>
<dbReference type="Pfam" id="PF05175">
    <property type="entry name" value="MTS"/>
    <property type="match status" value="1"/>
</dbReference>
<dbReference type="Gene3D" id="3.40.50.150">
    <property type="entry name" value="Vaccinia Virus protein VP39"/>
    <property type="match status" value="1"/>
</dbReference>
<dbReference type="PROSITE" id="PS00092">
    <property type="entry name" value="N6_MTASE"/>
    <property type="match status" value="1"/>
</dbReference>
<dbReference type="InterPro" id="IPR019874">
    <property type="entry name" value="RF_methyltr_PrmC"/>
</dbReference>
<feature type="binding site" evidence="5">
    <location>
        <begin position="194"/>
        <end position="197"/>
    </location>
    <ligand>
        <name>substrate</name>
    </ligand>
</feature>
<dbReference type="NCBIfam" id="TIGR00536">
    <property type="entry name" value="hemK_fam"/>
    <property type="match status" value="1"/>
</dbReference>
<dbReference type="InterPro" id="IPR007848">
    <property type="entry name" value="Small_mtfrase_dom"/>
</dbReference>
<dbReference type="EMBL" id="JAGGLM010000004">
    <property type="protein sequence ID" value="MBP2032374.1"/>
    <property type="molecule type" value="Genomic_DNA"/>
</dbReference>
<feature type="domain" description="Methyltransferase small" evidence="6">
    <location>
        <begin position="110"/>
        <end position="203"/>
    </location>
</feature>
<reference evidence="8 9" key="1">
    <citation type="submission" date="2021-03" db="EMBL/GenBank/DDBJ databases">
        <title>Genomic Encyclopedia of Type Strains, Phase IV (KMG-IV): sequencing the most valuable type-strain genomes for metagenomic binning, comparative biology and taxonomic classification.</title>
        <authorList>
            <person name="Goeker M."/>
        </authorList>
    </citation>
    <scope>NUCLEOTIDE SEQUENCE [LARGE SCALE GENOMIC DNA]</scope>
    <source>
        <strain evidence="8 9">DSM 28783</strain>
    </source>
</reference>
<name>A0ABS4KQR7_9CLOT</name>